<dbReference type="RefSeq" id="WP_366548024.1">
    <property type="nucleotide sequence ID" value="NZ_JBHZFA020000010.1"/>
</dbReference>
<gene>
    <name evidence="1" type="ORF">EAK82_24625</name>
</gene>
<dbReference type="AlphaFoldDB" id="A0A3R0XMF5"/>
<dbReference type="Proteomes" id="UP000885392">
    <property type="component" value="Unassembled WGS sequence"/>
</dbReference>
<reference evidence="1" key="1">
    <citation type="submission" date="2018-10" db="EMBL/GenBank/DDBJ databases">
        <authorList>
            <consortium name="PulseNet: The National Subtyping Network for Foodborne Disease Surveillance"/>
            <person name="Tarr C.L."/>
            <person name="Trees E."/>
            <person name="Katz L.S."/>
            <person name="Carleton-Romer H.A."/>
            <person name="Stroika S."/>
            <person name="Kucerova Z."/>
            <person name="Roache K.F."/>
            <person name="Sabol A.L."/>
            <person name="Besser J."/>
            <person name="Gerner-Smidt P."/>
        </authorList>
    </citation>
    <scope>NUCLEOTIDE SEQUENCE [LARGE SCALE GENOMIC DNA]</scope>
    <source>
        <strain evidence="1">PNUSAS038541</strain>
    </source>
</reference>
<sequence length="78" mass="8658">MESTRELKAFNRLCSRHFACKADAQVKPELGVGLMLLQHTAVVIVNLYLQTGDAVKMLNNLNVISIVSKVESQPVWCS</sequence>
<comment type="caution">
    <text evidence="1">The sequence shown here is derived from an EMBL/GenBank/DDBJ whole genome shotgun (WGS) entry which is preliminary data.</text>
</comment>
<accession>A0A3R0XMF5</accession>
<organism evidence="1">
    <name type="scientific">Salmonella enterica</name>
    <name type="common">Salmonella choleraesuis</name>
    <dbReference type="NCBI Taxonomy" id="28901"/>
    <lineage>
        <taxon>Bacteria</taxon>
        <taxon>Pseudomonadati</taxon>
        <taxon>Pseudomonadota</taxon>
        <taxon>Gammaproteobacteria</taxon>
        <taxon>Enterobacterales</taxon>
        <taxon>Enterobacteriaceae</taxon>
        <taxon>Salmonella</taxon>
    </lineage>
</organism>
<protein>
    <submittedName>
        <fullName evidence="1">Uncharacterized protein</fullName>
    </submittedName>
</protein>
<dbReference type="EMBL" id="RVIJ01000042">
    <property type="protein sequence ID" value="MLW03294.1"/>
    <property type="molecule type" value="Genomic_DNA"/>
</dbReference>
<name>A0A3R0XMF5_SALER</name>
<evidence type="ECO:0000313" key="1">
    <source>
        <dbReference type="EMBL" id="MLW03294.1"/>
    </source>
</evidence>
<proteinExistence type="predicted"/>